<dbReference type="Proteomes" id="UP000078576">
    <property type="component" value="Unassembled WGS sequence"/>
</dbReference>
<name>A0A194UR63_CYTMA</name>
<protein>
    <submittedName>
        <fullName evidence="1">Uncharacterized protein</fullName>
    </submittedName>
</protein>
<proteinExistence type="predicted"/>
<organism evidence="1 2">
    <name type="scientific">Cytospora mali</name>
    <name type="common">Apple Valsa canker fungus</name>
    <name type="synonym">Valsa mali</name>
    <dbReference type="NCBI Taxonomy" id="578113"/>
    <lineage>
        <taxon>Eukaryota</taxon>
        <taxon>Fungi</taxon>
        <taxon>Dikarya</taxon>
        <taxon>Ascomycota</taxon>
        <taxon>Pezizomycotina</taxon>
        <taxon>Sordariomycetes</taxon>
        <taxon>Sordariomycetidae</taxon>
        <taxon>Diaporthales</taxon>
        <taxon>Cytosporaceae</taxon>
        <taxon>Cytospora</taxon>
    </lineage>
</organism>
<keyword evidence="2" id="KW-1185">Reference proteome</keyword>
<evidence type="ECO:0000313" key="2">
    <source>
        <dbReference type="Proteomes" id="UP000078576"/>
    </source>
</evidence>
<reference evidence="2" key="1">
    <citation type="submission" date="2014-12" db="EMBL/GenBank/DDBJ databases">
        <title>Genome Sequence of Valsa Canker Pathogens Uncovers a Specific Adaption of Colonization on Woody Bark.</title>
        <authorList>
            <person name="Yin Z."/>
            <person name="Liu H."/>
            <person name="Gao X."/>
            <person name="Li Z."/>
            <person name="Song N."/>
            <person name="Ke X."/>
            <person name="Dai Q."/>
            <person name="Wu Y."/>
            <person name="Sun Y."/>
            <person name="Xu J.-R."/>
            <person name="Kang Z.K."/>
            <person name="Wang L."/>
            <person name="Huang L."/>
        </authorList>
    </citation>
    <scope>NUCLEOTIDE SEQUENCE [LARGE SCALE GENOMIC DNA]</scope>
    <source>
        <strain evidence="2">SXYL134</strain>
    </source>
</reference>
<accession>A0A194UR63</accession>
<sequence>MPEPDPHLPSKDLYAFELWARVVDPYSTMHLTKAKDKLIALAGIAELMSTQLLGTETKPLMYVAGVYLSCPILLMGMDAQEGSGIVYGEVIDSDLLIELYEGKDAVIIENENESKSVFGLVAGGQVLIWGRLRRIKLFKENDRFYWRLVDRTLHLQDTVVPLDKETHRNVYLDSPEDDNERY</sequence>
<gene>
    <name evidence="1" type="ORF">VP1G_01659</name>
</gene>
<dbReference type="EMBL" id="KN714672">
    <property type="protein sequence ID" value="KUI54165.1"/>
    <property type="molecule type" value="Genomic_DNA"/>
</dbReference>
<dbReference type="AlphaFoldDB" id="A0A194UR63"/>
<dbReference type="OrthoDB" id="4769613at2759"/>
<evidence type="ECO:0000313" key="1">
    <source>
        <dbReference type="EMBL" id="KUI54165.1"/>
    </source>
</evidence>